<dbReference type="Proteomes" id="UP000636709">
    <property type="component" value="Unassembled WGS sequence"/>
</dbReference>
<reference evidence="1" key="1">
    <citation type="submission" date="2020-07" db="EMBL/GenBank/DDBJ databases">
        <title>Genome sequence and genetic diversity analysis of an under-domesticated orphan crop, white fonio (Digitaria exilis).</title>
        <authorList>
            <person name="Bennetzen J.L."/>
            <person name="Chen S."/>
            <person name="Ma X."/>
            <person name="Wang X."/>
            <person name="Yssel A.E.J."/>
            <person name="Chaluvadi S.R."/>
            <person name="Johnson M."/>
            <person name="Gangashetty P."/>
            <person name="Hamidou F."/>
            <person name="Sanogo M.D."/>
            <person name="Zwaenepoel A."/>
            <person name="Wallace J."/>
            <person name="Van De Peer Y."/>
            <person name="Van Deynze A."/>
        </authorList>
    </citation>
    <scope>NUCLEOTIDE SEQUENCE</scope>
    <source>
        <tissue evidence="1">Leaves</tissue>
    </source>
</reference>
<accession>A0A835BPJ1</accession>
<dbReference type="AlphaFoldDB" id="A0A835BPJ1"/>
<evidence type="ECO:0000313" key="2">
    <source>
        <dbReference type="Proteomes" id="UP000636709"/>
    </source>
</evidence>
<dbReference type="EMBL" id="JACEFO010001776">
    <property type="protein sequence ID" value="KAF8704147.1"/>
    <property type="molecule type" value="Genomic_DNA"/>
</dbReference>
<name>A0A835BPJ1_9POAL</name>
<gene>
    <name evidence="1" type="ORF">HU200_031640</name>
</gene>
<keyword evidence="2" id="KW-1185">Reference proteome</keyword>
<evidence type="ECO:0000313" key="1">
    <source>
        <dbReference type="EMBL" id="KAF8704147.1"/>
    </source>
</evidence>
<sequence length="114" mass="13132">MKAVIAEVAALRGKLHFTSLESRQEKMCIVDLDFPHDHRHPPTAEFRRFDVPDIHKFPQDMCSGTIFLVESLEELFAVCICYVDFDVENIGAVLVYKMDFSGDESQEPLGWRRV</sequence>
<organism evidence="1 2">
    <name type="scientific">Digitaria exilis</name>
    <dbReference type="NCBI Taxonomy" id="1010633"/>
    <lineage>
        <taxon>Eukaryota</taxon>
        <taxon>Viridiplantae</taxon>
        <taxon>Streptophyta</taxon>
        <taxon>Embryophyta</taxon>
        <taxon>Tracheophyta</taxon>
        <taxon>Spermatophyta</taxon>
        <taxon>Magnoliopsida</taxon>
        <taxon>Liliopsida</taxon>
        <taxon>Poales</taxon>
        <taxon>Poaceae</taxon>
        <taxon>PACMAD clade</taxon>
        <taxon>Panicoideae</taxon>
        <taxon>Panicodae</taxon>
        <taxon>Paniceae</taxon>
        <taxon>Anthephorinae</taxon>
        <taxon>Digitaria</taxon>
    </lineage>
</organism>
<dbReference type="OrthoDB" id="683321at2759"/>
<comment type="caution">
    <text evidence="1">The sequence shown here is derived from an EMBL/GenBank/DDBJ whole genome shotgun (WGS) entry which is preliminary data.</text>
</comment>
<proteinExistence type="predicted"/>
<protein>
    <submittedName>
        <fullName evidence="1">Uncharacterized protein</fullName>
    </submittedName>
</protein>